<protein>
    <recommendedName>
        <fullName evidence="10">Gypsy retrotransposon integrase-like protein 1</fullName>
        <ecNumber evidence="2">3.1.26.4</ecNumber>
    </recommendedName>
</protein>
<reference evidence="14" key="1">
    <citation type="submission" date="2025-08" db="UniProtKB">
        <authorList>
            <consortium name="Ensembl"/>
        </authorList>
    </citation>
    <scope>IDENTIFICATION</scope>
</reference>
<evidence type="ECO:0000256" key="7">
    <source>
        <dbReference type="ARBA" id="ARBA00022759"/>
    </source>
</evidence>
<keyword evidence="5" id="KW-0548">Nucleotidyltransferase</keyword>
<dbReference type="InterPro" id="IPR050951">
    <property type="entry name" value="Retrovirus_Pol_polyprotein"/>
</dbReference>
<dbReference type="FunFam" id="3.10.20.370:FF:000001">
    <property type="entry name" value="Retrovirus-related Pol polyprotein from transposon 17.6-like protein"/>
    <property type="match status" value="1"/>
</dbReference>
<dbReference type="GO" id="GO:0004523">
    <property type="term" value="F:RNA-DNA hybrid ribonuclease activity"/>
    <property type="evidence" value="ECO:0007669"/>
    <property type="project" value="UniProtKB-EC"/>
</dbReference>
<dbReference type="Pfam" id="PF00665">
    <property type="entry name" value="rve"/>
    <property type="match status" value="1"/>
</dbReference>
<dbReference type="OMA" id="YVKPLTH"/>
<dbReference type="Gene3D" id="3.10.20.370">
    <property type="match status" value="1"/>
</dbReference>
<reference evidence="14" key="2">
    <citation type="submission" date="2025-09" db="UniProtKB">
        <authorList>
            <consortium name="Ensembl"/>
        </authorList>
    </citation>
    <scope>IDENTIFICATION</scope>
</reference>
<dbReference type="FunFam" id="3.10.10.10:FF:000007">
    <property type="entry name" value="Retrovirus-related Pol polyprotein from transposon 17.6-like Protein"/>
    <property type="match status" value="1"/>
</dbReference>
<dbReference type="GO" id="GO:0003676">
    <property type="term" value="F:nucleic acid binding"/>
    <property type="evidence" value="ECO:0007669"/>
    <property type="project" value="InterPro"/>
</dbReference>
<feature type="domain" description="Reverse transcriptase" evidence="12">
    <location>
        <begin position="1"/>
        <end position="115"/>
    </location>
</feature>
<evidence type="ECO:0000256" key="2">
    <source>
        <dbReference type="ARBA" id="ARBA00012180"/>
    </source>
</evidence>
<feature type="region of interest" description="Disordered" evidence="11">
    <location>
        <begin position="1043"/>
        <end position="1065"/>
    </location>
</feature>
<dbReference type="Gene3D" id="3.10.10.10">
    <property type="entry name" value="HIV Type 1 Reverse Transcriptase, subunit A, domain 1"/>
    <property type="match status" value="1"/>
</dbReference>
<keyword evidence="7" id="KW-0255">Endonuclease</keyword>
<feature type="region of interest" description="Disordered" evidence="11">
    <location>
        <begin position="872"/>
        <end position="907"/>
    </location>
</feature>
<evidence type="ECO:0000256" key="11">
    <source>
        <dbReference type="SAM" id="MobiDB-lite"/>
    </source>
</evidence>
<feature type="compositionally biased region" description="Basic and acidic residues" evidence="11">
    <location>
        <begin position="1043"/>
        <end position="1058"/>
    </location>
</feature>
<proteinExistence type="inferred from homology"/>
<dbReference type="InterPro" id="IPR012337">
    <property type="entry name" value="RNaseH-like_sf"/>
</dbReference>
<dbReference type="InterPro" id="IPR036397">
    <property type="entry name" value="RNaseH_sf"/>
</dbReference>
<evidence type="ECO:0000256" key="9">
    <source>
        <dbReference type="ARBA" id="ARBA00022918"/>
    </source>
</evidence>
<dbReference type="CDD" id="cd09274">
    <property type="entry name" value="RNase_HI_RT_Ty3"/>
    <property type="match status" value="1"/>
</dbReference>
<dbReference type="InterPro" id="IPR041577">
    <property type="entry name" value="RT_RNaseH_2"/>
</dbReference>
<dbReference type="GO" id="GO:0003964">
    <property type="term" value="F:RNA-directed DNA polymerase activity"/>
    <property type="evidence" value="ECO:0007669"/>
    <property type="project" value="UniProtKB-KW"/>
</dbReference>
<dbReference type="Gene3D" id="3.30.70.270">
    <property type="match status" value="2"/>
</dbReference>
<keyword evidence="8" id="KW-0378">Hydrolase</keyword>
<evidence type="ECO:0000313" key="15">
    <source>
        <dbReference type="Proteomes" id="UP000005207"/>
    </source>
</evidence>
<evidence type="ECO:0000256" key="3">
    <source>
        <dbReference type="ARBA" id="ARBA00022670"/>
    </source>
</evidence>
<dbReference type="Pfam" id="PF00078">
    <property type="entry name" value="RVT_1"/>
    <property type="match status" value="1"/>
</dbReference>
<dbReference type="FunFam" id="1.10.340.70:FF:000001">
    <property type="entry name" value="Retrovirus-related Pol polyprotein from transposon gypsy-like Protein"/>
    <property type="match status" value="1"/>
</dbReference>
<evidence type="ECO:0000256" key="1">
    <source>
        <dbReference type="ARBA" id="ARBA00010879"/>
    </source>
</evidence>
<dbReference type="InParanoid" id="A0A669EDN0"/>
<dbReference type="PROSITE" id="PS50878">
    <property type="entry name" value="RT_POL"/>
    <property type="match status" value="1"/>
</dbReference>
<keyword evidence="6" id="KW-0540">Nuclease</keyword>
<name>A0A669EDN0_ORENI</name>
<dbReference type="InterPro" id="IPR001584">
    <property type="entry name" value="Integrase_cat-core"/>
</dbReference>
<dbReference type="GO" id="GO:0008233">
    <property type="term" value="F:peptidase activity"/>
    <property type="evidence" value="ECO:0007669"/>
    <property type="project" value="UniProtKB-KW"/>
</dbReference>
<keyword evidence="3" id="KW-0645">Protease</keyword>
<organism evidence="14 15">
    <name type="scientific">Oreochromis niloticus</name>
    <name type="common">Nile tilapia</name>
    <name type="synonym">Tilapia nilotica</name>
    <dbReference type="NCBI Taxonomy" id="8128"/>
    <lineage>
        <taxon>Eukaryota</taxon>
        <taxon>Metazoa</taxon>
        <taxon>Chordata</taxon>
        <taxon>Craniata</taxon>
        <taxon>Vertebrata</taxon>
        <taxon>Euteleostomi</taxon>
        <taxon>Actinopterygii</taxon>
        <taxon>Neopterygii</taxon>
        <taxon>Teleostei</taxon>
        <taxon>Neoteleostei</taxon>
        <taxon>Acanthomorphata</taxon>
        <taxon>Ovalentaria</taxon>
        <taxon>Cichlomorphae</taxon>
        <taxon>Cichliformes</taxon>
        <taxon>Cichlidae</taxon>
        <taxon>African cichlids</taxon>
        <taxon>Pseudocrenilabrinae</taxon>
        <taxon>Oreochromini</taxon>
        <taxon>Oreochromis</taxon>
    </lineage>
</organism>
<dbReference type="PANTHER" id="PTHR37984:SF15">
    <property type="entry name" value="INTEGRASE CATALYTIC DOMAIN-CONTAINING PROTEIN"/>
    <property type="match status" value="1"/>
</dbReference>
<keyword evidence="9" id="KW-0695">RNA-directed DNA polymerase</keyword>
<evidence type="ECO:0000259" key="13">
    <source>
        <dbReference type="PROSITE" id="PS50994"/>
    </source>
</evidence>
<dbReference type="Gene3D" id="3.30.420.10">
    <property type="entry name" value="Ribonuclease H-like superfamily/Ribonuclease H"/>
    <property type="match status" value="1"/>
</dbReference>
<evidence type="ECO:0000256" key="4">
    <source>
        <dbReference type="ARBA" id="ARBA00022679"/>
    </source>
</evidence>
<dbReference type="EC" id="3.1.26.4" evidence="2"/>
<dbReference type="FunFam" id="3.30.420.10:FF:000269">
    <property type="entry name" value="Uncharacterized protein"/>
    <property type="match status" value="1"/>
</dbReference>
<dbReference type="GeneTree" id="ENSGT01100000263500"/>
<keyword evidence="15" id="KW-1185">Reference proteome</keyword>
<evidence type="ECO:0000256" key="5">
    <source>
        <dbReference type="ARBA" id="ARBA00022695"/>
    </source>
</evidence>
<dbReference type="PROSITE" id="PS50994">
    <property type="entry name" value="INTEGRASE"/>
    <property type="match status" value="1"/>
</dbReference>
<evidence type="ECO:0000313" key="14">
    <source>
        <dbReference type="Ensembl" id="ENSONIP00000070868.1"/>
    </source>
</evidence>
<dbReference type="InterPro" id="IPR043502">
    <property type="entry name" value="DNA/RNA_pol_sf"/>
</dbReference>
<dbReference type="PANTHER" id="PTHR37984">
    <property type="entry name" value="PROTEIN CBG26694"/>
    <property type="match status" value="1"/>
</dbReference>
<dbReference type="SUPFAM" id="SSF56672">
    <property type="entry name" value="DNA/RNA polymerases"/>
    <property type="match status" value="1"/>
</dbReference>
<evidence type="ECO:0000256" key="8">
    <source>
        <dbReference type="ARBA" id="ARBA00022801"/>
    </source>
</evidence>
<dbReference type="Gene3D" id="1.10.340.70">
    <property type="match status" value="1"/>
</dbReference>
<dbReference type="Proteomes" id="UP000005207">
    <property type="component" value="Unplaced"/>
</dbReference>
<dbReference type="Ensembl" id="ENSONIT00000068996.1">
    <property type="protein sequence ID" value="ENSONIP00000070868.1"/>
    <property type="gene ID" value="ENSONIG00000035021.1"/>
</dbReference>
<dbReference type="FunFam" id="3.30.70.270:FF:000003">
    <property type="entry name" value="Transposon Ty3-G Gag-Pol polyprotein"/>
    <property type="match status" value="1"/>
</dbReference>
<dbReference type="GO" id="GO:0015074">
    <property type="term" value="P:DNA integration"/>
    <property type="evidence" value="ECO:0007669"/>
    <property type="project" value="InterPro"/>
</dbReference>
<dbReference type="InterPro" id="IPR041588">
    <property type="entry name" value="Integrase_H2C2"/>
</dbReference>
<dbReference type="GO" id="GO:0006508">
    <property type="term" value="P:proteolysis"/>
    <property type="evidence" value="ECO:0007669"/>
    <property type="project" value="UniProtKB-KW"/>
</dbReference>
<dbReference type="Pfam" id="PF17919">
    <property type="entry name" value="RT_RNaseH_2"/>
    <property type="match status" value="1"/>
</dbReference>
<accession>A0A669EDN0</accession>
<dbReference type="AlphaFoldDB" id="A0A669EDN0"/>
<keyword evidence="4" id="KW-0808">Transferase</keyword>
<comment type="similarity">
    <text evidence="1">Belongs to the beta type-B retroviral polymerase family. HERV class-II K(HML-2) pol subfamily.</text>
</comment>
<dbReference type="InterPro" id="IPR043128">
    <property type="entry name" value="Rev_trsase/Diguanyl_cyclase"/>
</dbReference>
<evidence type="ECO:0000259" key="12">
    <source>
        <dbReference type="PROSITE" id="PS50878"/>
    </source>
</evidence>
<dbReference type="FunFam" id="3.30.70.270:FF:000020">
    <property type="entry name" value="Transposon Tf2-6 polyprotein-like Protein"/>
    <property type="match status" value="1"/>
</dbReference>
<sequence>MDLKSGYYQIEMEECDKPKTAFVCPLGFYEFNRMPQGITNAPSTFQRLMERCMGSLNLKEVLVFLDDIIVFSSTLEEHETRLLRVLQQLREHGLKLSPQKCSFFQSSVRYLGHIVSSKGVETDPEKVRALKTWPRPQTLSDLKSFLGFAGYYRRFVKDYSKIVKPLNDLTKGYPPYRKGRKVTPGPSGYLNPKEPLSSRWTPACQEAFKVIIEKLTSAPVLGYANPKLPYILHTDASTSGLGAALYQEQDGEVRVIAYASRGLSPSEKRYPAHKLEFLALKWSIVEKFQDYLYGNMFMVLTDNNPLTYVLKSAKLDAASYRWLAALSTFDFNIKYRAGKSNQDADGLSRRPHDTVGDDYASLEEKERMKQFASHHLSSSSNRQDVTADTFSVLCHRHLLGESDNSLPSITLVESLALHADAVPDVYADDGTLGCSVIPTYSEVDLQQHQRSDPIIGYVVNMLENGGEADSNPNSGSVELKLMLKEWKRLELKNGLLYRTRKSGEDVTFQLVVPHSLRSTILTCLHDNMGHMGLERTLDLVRSRFYWPKMATDVERKIKSCGRCVRRKTLPERAAPLVSIQTTRPMELVCMDYLSLEPDSHNTKDILVITDHFTKYAVAMPTKDQKATTVAKCLWEQFLVHYGFPERLLSDQGRDFESQLIKELCALAGITKVRTSPYHPRGNPVERFNRTLLGMLGTLQDKQKTHWRDYVKPLTHAYNCTKNETTGFSPYELMFGRQPRLPVDIAFCLPVKDGSPTSHSQYVRALKARLQESYQIAAKNSQKVAERNKRRFDKTIRESTLEKGDQVLVRNLRLRNKHKLADKWESTMYRVVEKMEDLPVYVVQPMNGDGPIRTLHRDLLLPCGDLSEAEEVDQVEPKSCRPRTRRSQPLLLEEQSESEDDSPVYPRQSSVIPERFVQVFEIPKRRQQTGKTVPEGSCIPAMPAVSVTPQPWDEPCRGSSPLLPAEPVGVSPEVAEGEEPDVVAEQLPTEDDVTLPTMTNQKSAVAEDSIDVPSIDVEAPIAMEPIDLNPQTPEVALEHKETVESAETNDHVRKSERTRRPPGRFHYPELGNPLISFAQSLLESFNQVLYTIGDYESSSVDHSVTHEGAHARSKGEGVTHVKYRAVKSLFVI</sequence>
<evidence type="ECO:0000256" key="6">
    <source>
        <dbReference type="ARBA" id="ARBA00022722"/>
    </source>
</evidence>
<dbReference type="Pfam" id="PF17921">
    <property type="entry name" value="Integrase_H2C2"/>
    <property type="match status" value="1"/>
</dbReference>
<dbReference type="SUPFAM" id="SSF53098">
    <property type="entry name" value="Ribonuclease H-like"/>
    <property type="match status" value="1"/>
</dbReference>
<feature type="domain" description="Integrase catalytic" evidence="13">
    <location>
        <begin position="580"/>
        <end position="737"/>
    </location>
</feature>
<evidence type="ECO:0000256" key="10">
    <source>
        <dbReference type="ARBA" id="ARBA00039658"/>
    </source>
</evidence>
<dbReference type="InterPro" id="IPR000477">
    <property type="entry name" value="RT_dom"/>
</dbReference>
<dbReference type="CDD" id="cd01647">
    <property type="entry name" value="RT_LTR"/>
    <property type="match status" value="1"/>
</dbReference>